<keyword evidence="3" id="KW-0238">DNA-binding</keyword>
<dbReference type="GO" id="GO:0043565">
    <property type="term" value="F:sequence-specific DNA binding"/>
    <property type="evidence" value="ECO:0007669"/>
    <property type="project" value="TreeGrafter"/>
</dbReference>
<dbReference type="InterPro" id="IPR005119">
    <property type="entry name" value="LysR_subst-bd"/>
</dbReference>
<dbReference type="InterPro" id="IPR036390">
    <property type="entry name" value="WH_DNA-bd_sf"/>
</dbReference>
<dbReference type="Pfam" id="PF00126">
    <property type="entry name" value="HTH_1"/>
    <property type="match status" value="1"/>
</dbReference>
<dbReference type="RefSeq" id="WP_114696180.1">
    <property type="nucleotide sequence ID" value="NZ_QQOH01000003.1"/>
</dbReference>
<dbReference type="CDD" id="cd08422">
    <property type="entry name" value="PBP2_CrgA_like"/>
    <property type="match status" value="1"/>
</dbReference>
<dbReference type="InterPro" id="IPR058163">
    <property type="entry name" value="LysR-type_TF_proteobact-type"/>
</dbReference>
<evidence type="ECO:0000256" key="3">
    <source>
        <dbReference type="ARBA" id="ARBA00023125"/>
    </source>
</evidence>
<dbReference type="SUPFAM" id="SSF46785">
    <property type="entry name" value="Winged helix' DNA-binding domain"/>
    <property type="match status" value="1"/>
</dbReference>
<dbReference type="Proteomes" id="UP000253769">
    <property type="component" value="Unassembled WGS sequence"/>
</dbReference>
<protein>
    <submittedName>
        <fullName evidence="6">LysR family transcriptional regulator</fullName>
    </submittedName>
</protein>
<dbReference type="PANTHER" id="PTHR30537:SF72">
    <property type="entry name" value="LYSR FAMILY TRANSCRIPTIONAL REGULATOR"/>
    <property type="match status" value="1"/>
</dbReference>
<dbReference type="OrthoDB" id="9815676at2"/>
<evidence type="ECO:0000313" key="7">
    <source>
        <dbReference type="Proteomes" id="UP000253769"/>
    </source>
</evidence>
<evidence type="ECO:0000256" key="1">
    <source>
        <dbReference type="ARBA" id="ARBA00009437"/>
    </source>
</evidence>
<feature type="domain" description="HTH lysR-type" evidence="5">
    <location>
        <begin position="1"/>
        <end position="58"/>
    </location>
</feature>
<reference evidence="6 7" key="1">
    <citation type="submission" date="2018-07" db="EMBL/GenBank/DDBJ databases">
        <title>Motiliproteus coralliicola sp. nov., a bacterium isolated from Coral.</title>
        <authorList>
            <person name="Wang G."/>
        </authorList>
    </citation>
    <scope>NUCLEOTIDE SEQUENCE [LARGE SCALE GENOMIC DNA]</scope>
    <source>
        <strain evidence="6 7">C34</strain>
    </source>
</reference>
<dbReference type="AlphaFoldDB" id="A0A369WGL4"/>
<dbReference type="PROSITE" id="PS50931">
    <property type="entry name" value="HTH_LYSR"/>
    <property type="match status" value="1"/>
</dbReference>
<evidence type="ECO:0000259" key="5">
    <source>
        <dbReference type="PROSITE" id="PS50931"/>
    </source>
</evidence>
<keyword evidence="4" id="KW-0804">Transcription</keyword>
<dbReference type="SUPFAM" id="SSF53850">
    <property type="entry name" value="Periplasmic binding protein-like II"/>
    <property type="match status" value="1"/>
</dbReference>
<gene>
    <name evidence="6" type="ORF">DV711_13260</name>
</gene>
<dbReference type="InterPro" id="IPR036388">
    <property type="entry name" value="WH-like_DNA-bd_sf"/>
</dbReference>
<dbReference type="Gene3D" id="3.40.190.290">
    <property type="match status" value="1"/>
</dbReference>
<sequence length="308" mass="34719">MIPNQLHIFNAVVKNGNFSAAARQLGTSSAAVSKAIATLEKSMSLRLFHRTTRSLALTEDGDDLYRRTGHLVEQLEDQIRLSSDRQQTPSGRLKVNLPDSFGRMMVLPLLPEFLEQYPEIELDLNFDDRIGDLAKEGADVGIGVLNNPESSLIARDFYQLQPVLVASDAYLERYGTPRSPQELAQHNCIAYRSPTTGRKFDWSFHQQDQLIQIEPQGNLVVNSISAAMKAVDLGIGIARIGIGHARNCLQQGCFKRVLEEFEADPLKVRVYYASRSYLPAKTRVFIDYLMQHTQDERSVELEEMIHTL</sequence>
<dbReference type="Pfam" id="PF03466">
    <property type="entry name" value="LysR_substrate"/>
    <property type="match status" value="1"/>
</dbReference>
<evidence type="ECO:0000256" key="4">
    <source>
        <dbReference type="ARBA" id="ARBA00023163"/>
    </source>
</evidence>
<dbReference type="EMBL" id="QQOH01000003">
    <property type="protein sequence ID" value="RDE19834.1"/>
    <property type="molecule type" value="Genomic_DNA"/>
</dbReference>
<accession>A0A369WGL4</accession>
<keyword evidence="2" id="KW-0805">Transcription regulation</keyword>
<proteinExistence type="inferred from homology"/>
<dbReference type="InterPro" id="IPR000847">
    <property type="entry name" value="LysR_HTH_N"/>
</dbReference>
<name>A0A369WGL4_9GAMM</name>
<dbReference type="Gene3D" id="1.10.10.10">
    <property type="entry name" value="Winged helix-like DNA-binding domain superfamily/Winged helix DNA-binding domain"/>
    <property type="match status" value="1"/>
</dbReference>
<evidence type="ECO:0000313" key="6">
    <source>
        <dbReference type="EMBL" id="RDE19834.1"/>
    </source>
</evidence>
<dbReference type="PANTHER" id="PTHR30537">
    <property type="entry name" value="HTH-TYPE TRANSCRIPTIONAL REGULATOR"/>
    <property type="match status" value="1"/>
</dbReference>
<dbReference type="GO" id="GO:0006351">
    <property type="term" value="P:DNA-templated transcription"/>
    <property type="evidence" value="ECO:0007669"/>
    <property type="project" value="TreeGrafter"/>
</dbReference>
<organism evidence="6 7">
    <name type="scientific">Motiliproteus coralliicola</name>
    <dbReference type="NCBI Taxonomy" id="2283196"/>
    <lineage>
        <taxon>Bacteria</taxon>
        <taxon>Pseudomonadati</taxon>
        <taxon>Pseudomonadota</taxon>
        <taxon>Gammaproteobacteria</taxon>
        <taxon>Oceanospirillales</taxon>
        <taxon>Oceanospirillaceae</taxon>
        <taxon>Motiliproteus</taxon>
    </lineage>
</organism>
<keyword evidence="7" id="KW-1185">Reference proteome</keyword>
<dbReference type="FunFam" id="1.10.10.10:FF:000001">
    <property type="entry name" value="LysR family transcriptional regulator"/>
    <property type="match status" value="1"/>
</dbReference>
<comment type="caution">
    <text evidence="6">The sequence shown here is derived from an EMBL/GenBank/DDBJ whole genome shotgun (WGS) entry which is preliminary data.</text>
</comment>
<comment type="similarity">
    <text evidence="1">Belongs to the LysR transcriptional regulatory family.</text>
</comment>
<dbReference type="GO" id="GO:0003700">
    <property type="term" value="F:DNA-binding transcription factor activity"/>
    <property type="evidence" value="ECO:0007669"/>
    <property type="project" value="InterPro"/>
</dbReference>
<evidence type="ECO:0000256" key="2">
    <source>
        <dbReference type="ARBA" id="ARBA00023015"/>
    </source>
</evidence>